<dbReference type="RefSeq" id="XP_003685624.1">
    <property type="nucleotide sequence ID" value="XM_003685576.1"/>
</dbReference>
<feature type="domain" description="Rapamycin-insensitive companion of mTOR middle" evidence="4">
    <location>
        <begin position="690"/>
        <end position="914"/>
    </location>
</feature>
<evidence type="ECO:0000259" key="5">
    <source>
        <dbReference type="SMART" id="SM01308"/>
    </source>
</evidence>
<dbReference type="Pfam" id="PF14666">
    <property type="entry name" value="RICTOR_M"/>
    <property type="match status" value="1"/>
</dbReference>
<feature type="domain" description="Rapamycin-insensitive companion of mTOR" evidence="6">
    <location>
        <begin position="1124"/>
        <end position="1196"/>
    </location>
</feature>
<dbReference type="GO" id="GO:0072659">
    <property type="term" value="P:protein localization to plasma membrane"/>
    <property type="evidence" value="ECO:0007669"/>
    <property type="project" value="EnsemblFungi"/>
</dbReference>
<evidence type="ECO:0000259" key="4">
    <source>
        <dbReference type="SMART" id="SM01307"/>
    </source>
</evidence>
<feature type="coiled-coil region" evidence="2">
    <location>
        <begin position="81"/>
        <end position="166"/>
    </location>
</feature>
<evidence type="ECO:0000256" key="1">
    <source>
        <dbReference type="ARBA" id="ARBA00008878"/>
    </source>
</evidence>
<dbReference type="GO" id="GO:0030950">
    <property type="term" value="P:establishment or maintenance of actin cytoskeleton polarity"/>
    <property type="evidence" value="ECO:0007669"/>
    <property type="project" value="EnsemblFungi"/>
</dbReference>
<dbReference type="InterPro" id="IPR029451">
    <property type="entry name" value="RICTOR_M"/>
</dbReference>
<dbReference type="SMART" id="SM01308">
    <property type="entry name" value="RICTOR_N"/>
    <property type="match status" value="1"/>
</dbReference>
<dbReference type="HOGENOM" id="CLU_001013_1_1_1"/>
<evidence type="ECO:0000256" key="2">
    <source>
        <dbReference type="SAM" id="Coils"/>
    </source>
</evidence>
<dbReference type="GO" id="GO:0030148">
    <property type="term" value="P:sphingolipid biosynthetic process"/>
    <property type="evidence" value="ECO:0007669"/>
    <property type="project" value="EnsemblFungi"/>
</dbReference>
<dbReference type="PANTHER" id="PTHR13298">
    <property type="entry name" value="CYTOSOLIC REGULATOR PIANISSIMO"/>
    <property type="match status" value="1"/>
</dbReference>
<dbReference type="InterPro" id="IPR028268">
    <property type="entry name" value="Pianissimo_fam"/>
</dbReference>
<dbReference type="OrthoDB" id="271111at2759"/>
<dbReference type="EMBL" id="HE612860">
    <property type="protein sequence ID" value="CCE63190.1"/>
    <property type="molecule type" value="Genomic_DNA"/>
</dbReference>
<dbReference type="GO" id="GO:0005886">
    <property type="term" value="C:plasma membrane"/>
    <property type="evidence" value="ECO:0007669"/>
    <property type="project" value="EnsemblFungi"/>
</dbReference>
<dbReference type="InterPro" id="IPR028267">
    <property type="entry name" value="Pianissimo_N"/>
</dbReference>
<dbReference type="Pfam" id="PF14663">
    <property type="entry name" value="RasGEF_N_2"/>
    <property type="match status" value="1"/>
</dbReference>
<organism evidence="7 8">
    <name type="scientific">Tetrapisispora phaffii (strain ATCC 24235 / CBS 4417 / NBRC 1672 / NRRL Y-8282 / UCD 70-5)</name>
    <name type="common">Yeast</name>
    <name type="synonym">Fabospora phaffii</name>
    <dbReference type="NCBI Taxonomy" id="1071381"/>
    <lineage>
        <taxon>Eukaryota</taxon>
        <taxon>Fungi</taxon>
        <taxon>Dikarya</taxon>
        <taxon>Ascomycota</taxon>
        <taxon>Saccharomycotina</taxon>
        <taxon>Saccharomycetes</taxon>
        <taxon>Saccharomycetales</taxon>
        <taxon>Saccharomycetaceae</taxon>
        <taxon>Tetrapisispora</taxon>
    </lineage>
</organism>
<accession>G8BTG2</accession>
<feature type="compositionally biased region" description="Polar residues" evidence="3">
    <location>
        <begin position="18"/>
        <end position="35"/>
    </location>
</feature>
<dbReference type="GeneID" id="11531229"/>
<dbReference type="SMART" id="SM01303">
    <property type="entry name" value="RasGEF_N_2"/>
    <property type="match status" value="1"/>
</dbReference>
<dbReference type="eggNOG" id="KOG3694">
    <property type="taxonomic scope" value="Eukaryota"/>
</dbReference>
<dbReference type="GO" id="GO:0001558">
    <property type="term" value="P:regulation of cell growth"/>
    <property type="evidence" value="ECO:0007669"/>
    <property type="project" value="EnsemblFungi"/>
</dbReference>
<dbReference type="Pfam" id="PF14664">
    <property type="entry name" value="RICTOR_N"/>
    <property type="match status" value="1"/>
</dbReference>
<sequence length="1417" mass="162995">MNNLDSSPRLEVNRSRSDTINTQESIGTSSVSIHSNAKNKNKKNLILSTSFVSSKRSEYNTALPSSPLNSKYNKSTANKTLFTLKNEIIQFQNELIEVKRKKRDAERLKKTTSSNIYSGTYSTNHLEKHSIRIKTNTQIREFDNLIKKLEKQITEAKLKYENIAKMSGIAFSLHNNSIDNLTASYSEEDADGDISYLSNKLTSEISLGDAFNRQISADNSSIHSIQTNYDIEKHISNTPLLNYQPLGENTTINKETAIWLISDSMQGLRNIHSPVEDLIKRANDFILLIEMHPEIRNELALPTFMPSIQALLLHEDKLVVAASFKICRYLINGAEFIDELLSLRLAEFIVISLGKENSYQIEREQALKLVRKFNEYKKLPKSIMQAIISSIEKTDDNMRYICLETLLETCFIDPELVNNCRGMRVLEDLLHDFNSIKIVSIILDTILQLMSHHDTRKSFINDFDISVLNIKFSDLNNKPTTNIDNLQNSAYLISRALKNPDGYRLYSVNNFEPLKQLMSFLQVPVCASYLFDIFLDVLRIKSLNFKVKAKYFNTPRTTSHYVYKECMPINQQVALLITIFHHCDLVKKITNLIDEFENDESKSPLLNKARYFLYEYLNLSMNLIEVDPFIINKYLPTGDKNSLGETFLFEKISYNLNKKRNTIGLEEIDYNRNVKNLSLALRSNALINKVDDLKFRRMVFDSKVLQIKDFSLWNWNIIQELLVGPLMNPKQLEELSKTKFIRKLLVFYRPLRQRFSNVSKKSRLANKYIQVGCQFFKTMIATSEGMKILIDDTKIIPQLTSLLFRAMEGKTDGNLFKESSLSTKLVFGYFKFIGTLTTNSNGIYLLNKWNFFTIIYKMFQNSSKISTKFLMLTLPEIDIMYSSHCRAILGKALVTSDEHVRKLATKIMGTKLRQVTDILLSNNDATEASSPMHTKSEDPLIHKYILEKLTRQLYDLNPEVVAIADEALYEYVVKTENSSQELASWLRTSLNQMVFISSPILFELMSNSYGFQILNEINYIEEERLSWISQKDKDYVYIVEEFLSNYESLAKPDYKENEISIPADKVDSNIKKRLPLHFYGSLAKTDDGINMITSCRDLVIFMDVIKKYIADLKAGKASEKGDDILELKAKMWSCGFIGSTPLGIGLADNYSLTEDFITIAYDSTVTSLRTTAFYVLGLLSKTKEGCEILDELGWTCCLTVFSEPVGIALPKAVDKFLSYKEMEWKLKQEYSDGMITFDSDSGNLIENGKVEEIALNLDKMLADIDNMENVITEPIKNYYNYNSTSIETTPEKDNKKSYSNCITLNFSPTKNDFTNVDDELKKLINEAVTSVCELSNHIIANKAIKNLTEMKQKYANIKLFENEVLFSKVFDIMNHYRFKPNVRKFLMGLFINKKSMRNLIRSDRQKIRRLRTNSLTN</sequence>
<dbReference type="SMART" id="SM01307">
    <property type="entry name" value="RICTOR_M"/>
    <property type="match status" value="1"/>
</dbReference>
<dbReference type="PANTHER" id="PTHR13298:SF11">
    <property type="entry name" value="RAPAMYCIN-INSENSITIVE COMPANION OF MTOR"/>
    <property type="match status" value="1"/>
</dbReference>
<feature type="region of interest" description="Disordered" evidence="3">
    <location>
        <begin position="1"/>
        <end position="35"/>
    </location>
</feature>
<dbReference type="KEGG" id="tpf:TPHA_0E00960"/>
<dbReference type="Proteomes" id="UP000005666">
    <property type="component" value="Chromosome 5"/>
</dbReference>
<evidence type="ECO:0000313" key="7">
    <source>
        <dbReference type="EMBL" id="CCE63190.1"/>
    </source>
</evidence>
<evidence type="ECO:0000256" key="3">
    <source>
        <dbReference type="SAM" id="MobiDB-lite"/>
    </source>
</evidence>
<dbReference type="SUPFAM" id="SSF48371">
    <property type="entry name" value="ARM repeat"/>
    <property type="match status" value="1"/>
</dbReference>
<keyword evidence="2" id="KW-0175">Coiled coil</keyword>
<dbReference type="GO" id="GO:0031505">
    <property type="term" value="P:fungal-type cell wall organization"/>
    <property type="evidence" value="ECO:0007669"/>
    <property type="project" value="EnsemblFungi"/>
</dbReference>
<dbReference type="Pfam" id="PF14668">
    <property type="entry name" value="RICTOR_V"/>
    <property type="match status" value="1"/>
</dbReference>
<dbReference type="InterPro" id="IPR029452">
    <property type="entry name" value="RICTOR_V"/>
</dbReference>
<dbReference type="SMART" id="SM01310">
    <property type="entry name" value="RICTOR_V"/>
    <property type="match status" value="1"/>
</dbReference>
<dbReference type="GO" id="GO:0031932">
    <property type="term" value="C:TORC2 complex"/>
    <property type="evidence" value="ECO:0007669"/>
    <property type="project" value="EnsemblFungi"/>
</dbReference>
<dbReference type="InterPro" id="IPR029453">
    <property type="entry name" value="Rictor_IV"/>
</dbReference>
<dbReference type="STRING" id="1071381.G8BTG2"/>
<proteinExistence type="inferred from homology"/>
<evidence type="ECO:0000313" key="8">
    <source>
        <dbReference type="Proteomes" id="UP000005666"/>
    </source>
</evidence>
<protein>
    <recommendedName>
        <fullName evidence="9">REM-1 domain-containing protein</fullName>
    </recommendedName>
</protein>
<dbReference type="OMA" id="PEWYQTF"/>
<keyword evidence="8" id="KW-1185">Reference proteome</keyword>
<dbReference type="GO" id="GO:0038203">
    <property type="term" value="P:TORC2 signaling"/>
    <property type="evidence" value="ECO:0007669"/>
    <property type="project" value="TreeGrafter"/>
</dbReference>
<comment type="similarity">
    <text evidence="1">Belongs to the RICTOR family.</text>
</comment>
<dbReference type="InterPro" id="IPR016024">
    <property type="entry name" value="ARM-type_fold"/>
</dbReference>
<name>G8BTG2_TETPH</name>
<evidence type="ECO:0000259" key="6">
    <source>
        <dbReference type="SMART" id="SM01310"/>
    </source>
</evidence>
<gene>
    <name evidence="7" type="primary">TPHA0E00960</name>
    <name evidence="7" type="ordered locus">TPHA_0E00960</name>
</gene>
<dbReference type="GO" id="GO:0043495">
    <property type="term" value="F:protein-membrane adaptor activity"/>
    <property type="evidence" value="ECO:0007669"/>
    <property type="project" value="EnsemblFungi"/>
</dbReference>
<reference evidence="7 8" key="1">
    <citation type="journal article" date="2011" name="Proc. Natl. Acad. Sci. U.S.A.">
        <title>Evolutionary erosion of yeast sex chromosomes by mating-type switching accidents.</title>
        <authorList>
            <person name="Gordon J.L."/>
            <person name="Armisen D."/>
            <person name="Proux-Wera E."/>
            <person name="Oheigeartaigh S.S."/>
            <person name="Byrne K.P."/>
            <person name="Wolfe K.H."/>
        </authorList>
    </citation>
    <scope>NUCLEOTIDE SEQUENCE [LARGE SCALE GENOMIC DNA]</scope>
    <source>
        <strain evidence="8">ATCC 24235 / CBS 4417 / NBRC 1672 / NRRL Y-8282 / UCD 70-5</strain>
    </source>
</reference>
<evidence type="ECO:0008006" key="9">
    <source>
        <dbReference type="Google" id="ProtNLM"/>
    </source>
</evidence>
<feature type="domain" description="Rapamycin-insensitive companion of mTOR N-terminal" evidence="5">
    <location>
        <begin position="279"/>
        <end position="625"/>
    </location>
</feature>